<name>A0AAV6JSK0_9ERIC</name>
<evidence type="ECO:0000313" key="1">
    <source>
        <dbReference type="EMBL" id="KAG5543385.1"/>
    </source>
</evidence>
<reference evidence="1 2" key="1">
    <citation type="submission" date="2020-08" db="EMBL/GenBank/DDBJ databases">
        <title>Plant Genome Project.</title>
        <authorList>
            <person name="Zhang R.-G."/>
        </authorList>
    </citation>
    <scope>NUCLEOTIDE SEQUENCE [LARGE SCALE GENOMIC DNA]</scope>
    <source>
        <strain evidence="1">WSP0</strain>
        <tissue evidence="1">Leaf</tissue>
    </source>
</reference>
<dbReference type="Proteomes" id="UP000823749">
    <property type="component" value="Chromosome 6"/>
</dbReference>
<proteinExistence type="predicted"/>
<gene>
    <name evidence="1" type="ORF">RHGRI_016200</name>
</gene>
<evidence type="ECO:0000313" key="2">
    <source>
        <dbReference type="Proteomes" id="UP000823749"/>
    </source>
</evidence>
<comment type="caution">
    <text evidence="1">The sequence shown here is derived from an EMBL/GenBank/DDBJ whole genome shotgun (WGS) entry which is preliminary data.</text>
</comment>
<organism evidence="1 2">
    <name type="scientific">Rhododendron griersonianum</name>
    <dbReference type="NCBI Taxonomy" id="479676"/>
    <lineage>
        <taxon>Eukaryota</taxon>
        <taxon>Viridiplantae</taxon>
        <taxon>Streptophyta</taxon>
        <taxon>Embryophyta</taxon>
        <taxon>Tracheophyta</taxon>
        <taxon>Spermatophyta</taxon>
        <taxon>Magnoliopsida</taxon>
        <taxon>eudicotyledons</taxon>
        <taxon>Gunneridae</taxon>
        <taxon>Pentapetalae</taxon>
        <taxon>asterids</taxon>
        <taxon>Ericales</taxon>
        <taxon>Ericaceae</taxon>
        <taxon>Ericoideae</taxon>
        <taxon>Rhodoreae</taxon>
        <taxon>Rhododendron</taxon>
    </lineage>
</organism>
<protein>
    <submittedName>
        <fullName evidence="1">Uncharacterized protein</fullName>
    </submittedName>
</protein>
<accession>A0AAV6JSK0</accession>
<dbReference type="AlphaFoldDB" id="A0AAV6JSK0"/>
<keyword evidence="2" id="KW-1185">Reference proteome</keyword>
<sequence length="513" mass="58443">MVQTEFYSGLASILARDKNGARCTAHITRFINVLYFYWDNVRMTYHAKTGIYVTHLSQKSPYVILNQLMYAATCLRPVEVVVNKEEIAVRLPSPTLRAFSFSVSAWLKHDGRCILFENFLVFGAEITRCSLEGEVSISNSNGEASPTLLGLASSLSRFVQLAIRPKFSAFEKFFLAWQGLPASSLLRCRLFTVIVHGAIPKVHLETDSCVPASEIAVHILDYLYTNLNEICPVQGGEVVKFPGLHMFSFLLFCMLFYANEAVSVNEADFWEKSYLLRQRHHGIFKVAGTTAGISTNDKKEMAGRESISVSSPIKGNDLINRDIQFGESGHLRSQDDTKMLEVLFPFPTLLPPLQVDYVGRNILLKLLYEWRPMDELGVLHLALHLPHPGDLLQHFLNVIFDQLDKKESWDDDFELNMILQPSEFSALFALCRFSFKLNVRHFPHLAELVTRINYDYFYMPDNGNLITAPGSETASLLRWGKPSLFEQIDHICSPVLCYIFLDRIITTTYWKRK</sequence>
<dbReference type="EMBL" id="JACTNZ010000006">
    <property type="protein sequence ID" value="KAG5543385.1"/>
    <property type="molecule type" value="Genomic_DNA"/>
</dbReference>